<dbReference type="AlphaFoldDB" id="A0A8M8UN90"/>
<sequence length="158" mass="18208">MYQIILQTNEEKLDIRVKKLLLQQDVVPSTEIIESIKIQPRYKLSLQERLEGWILHIRKRNASNTSDKYNIHDKVTHNFRSLKEVATFILFSCQRNDLVLAQIGGGTRINIKNVHIVSEIEKKIEGIPSETGNGKQNQMNDEELEIFACALNNPIIDL</sequence>
<reference evidence="2" key="1">
    <citation type="submission" date="2025-08" db="UniProtKB">
        <authorList>
            <consortium name="RefSeq"/>
        </authorList>
    </citation>
    <scope>IDENTIFICATION</scope>
</reference>
<organism evidence="1 2">
    <name type="scientific">Sesamum indicum</name>
    <name type="common">Oriental sesame</name>
    <name type="synonym">Sesamum orientale</name>
    <dbReference type="NCBI Taxonomy" id="4182"/>
    <lineage>
        <taxon>Eukaryota</taxon>
        <taxon>Viridiplantae</taxon>
        <taxon>Streptophyta</taxon>
        <taxon>Embryophyta</taxon>
        <taxon>Tracheophyta</taxon>
        <taxon>Spermatophyta</taxon>
        <taxon>Magnoliopsida</taxon>
        <taxon>eudicotyledons</taxon>
        <taxon>Gunneridae</taxon>
        <taxon>Pentapetalae</taxon>
        <taxon>asterids</taxon>
        <taxon>lamiids</taxon>
        <taxon>Lamiales</taxon>
        <taxon>Pedaliaceae</taxon>
        <taxon>Sesamum</taxon>
    </lineage>
</organism>
<dbReference type="RefSeq" id="XP_020547812.1">
    <property type="nucleotide sequence ID" value="XM_020692153.1"/>
</dbReference>
<evidence type="ECO:0000313" key="2">
    <source>
        <dbReference type="RefSeq" id="XP_020547812.1"/>
    </source>
</evidence>
<dbReference type="Gramene" id="SIN_1017051.t">
    <property type="protein sequence ID" value="SIN_1017051.t"/>
    <property type="gene ID" value="SIN_1017051"/>
</dbReference>
<dbReference type="GeneID" id="105176992"/>
<evidence type="ECO:0000313" key="1">
    <source>
        <dbReference type="Proteomes" id="UP000504604"/>
    </source>
</evidence>
<dbReference type="KEGG" id="sind:105176992"/>
<gene>
    <name evidence="2" type="primary">LOC105176992</name>
</gene>
<name>A0A8M8UN90_SESIN</name>
<dbReference type="Proteomes" id="UP000504604">
    <property type="component" value="Linkage group LG2"/>
</dbReference>
<protein>
    <submittedName>
        <fullName evidence="2">Uncharacterized protein LOC105176992</fullName>
    </submittedName>
</protein>
<dbReference type="OrthoDB" id="913049at2759"/>
<proteinExistence type="predicted"/>
<accession>A0A8M8UN90</accession>
<keyword evidence="1" id="KW-1185">Reference proteome</keyword>